<feature type="domain" description="C2H2-type" evidence="12">
    <location>
        <begin position="288"/>
        <end position="320"/>
    </location>
</feature>
<keyword evidence="3" id="KW-0677">Repeat</keyword>
<sequence length="412" mass="45992">MPRGFLVKRKRKAISYRVPNEDRVDRISVQPGFTEVFSADLVPQQRDLTSPPPATPRVHTPNMETERPAQFGTPDSGYSSYSPVRPVNMEQEKQFFDRGFSTTPSVAPETYMAHPTLVVPLGRIYAHSLLRSEPSPSVKRPCPSHSGPSQEGIRDKTPAKKCKPGKKLSFQEEMLTSPVLGLRIKEESDDSASAKVTPAGAKPLGEFICQLCKEEYSDPLTLAQHKCSRIVRVEYRCPECDKVFNCPANLASHRRWHKPRPGAAGAAQVALVCEEPREGGTFEDASQFECLRCAKRFRRKSSLQKHLAVHLPLQYHGERPLSEFIPPSSFSGDRANEFLEVREGGGGDPYLLGTGNKATVEQLVRQNVQVFPCKFCPLTFYSSPGLTRHINKCHPSENRQVILLQLPVRSTC</sequence>
<dbReference type="FunFam" id="3.30.160.60:FF:000100">
    <property type="entry name" value="Zinc finger 45-like"/>
    <property type="match status" value="1"/>
</dbReference>
<dbReference type="InterPro" id="IPR042972">
    <property type="entry name" value="INSM1/2"/>
</dbReference>
<dbReference type="AlphaFoldDB" id="A0A8C4PYL5"/>
<proteinExistence type="predicted"/>
<evidence type="ECO:0000256" key="3">
    <source>
        <dbReference type="ARBA" id="ARBA00022737"/>
    </source>
</evidence>
<evidence type="ECO:0000256" key="4">
    <source>
        <dbReference type="ARBA" id="ARBA00022771"/>
    </source>
</evidence>
<dbReference type="InterPro" id="IPR036236">
    <property type="entry name" value="Znf_C2H2_sf"/>
</dbReference>
<dbReference type="Gene3D" id="3.30.160.60">
    <property type="entry name" value="Classic Zinc Finger"/>
    <property type="match status" value="3"/>
</dbReference>
<dbReference type="OMA" id="REHEKHK"/>
<name>A0A8C4PYL5_EPTBU</name>
<dbReference type="InterPro" id="IPR013087">
    <property type="entry name" value="Znf_C2H2_type"/>
</dbReference>
<feature type="region of interest" description="Disordered" evidence="11">
    <location>
        <begin position="132"/>
        <end position="165"/>
    </location>
</feature>
<feature type="domain" description="C2H2-type" evidence="12">
    <location>
        <begin position="371"/>
        <end position="399"/>
    </location>
</feature>
<evidence type="ECO:0000256" key="9">
    <source>
        <dbReference type="ARBA" id="ARBA00023242"/>
    </source>
</evidence>
<evidence type="ECO:0000256" key="7">
    <source>
        <dbReference type="ARBA" id="ARBA00023125"/>
    </source>
</evidence>
<reference evidence="13" key="2">
    <citation type="submission" date="2025-09" db="UniProtKB">
        <authorList>
            <consortium name="Ensembl"/>
        </authorList>
    </citation>
    <scope>IDENTIFICATION</scope>
</reference>
<keyword evidence="5" id="KW-0862">Zinc</keyword>
<evidence type="ECO:0000259" key="12">
    <source>
        <dbReference type="PROSITE" id="PS50157"/>
    </source>
</evidence>
<evidence type="ECO:0000256" key="11">
    <source>
        <dbReference type="SAM" id="MobiDB-lite"/>
    </source>
</evidence>
<dbReference type="GO" id="GO:0001227">
    <property type="term" value="F:DNA-binding transcription repressor activity, RNA polymerase II-specific"/>
    <property type="evidence" value="ECO:0007669"/>
    <property type="project" value="TreeGrafter"/>
</dbReference>
<dbReference type="PANTHER" id="PTHR15065">
    <property type="entry name" value="INSULINOMA-ASSOCIATED 1"/>
    <property type="match status" value="1"/>
</dbReference>
<evidence type="ECO:0000256" key="6">
    <source>
        <dbReference type="ARBA" id="ARBA00023015"/>
    </source>
</evidence>
<dbReference type="GO" id="GO:0000978">
    <property type="term" value="F:RNA polymerase II cis-regulatory region sequence-specific DNA binding"/>
    <property type="evidence" value="ECO:0007669"/>
    <property type="project" value="TreeGrafter"/>
</dbReference>
<dbReference type="PROSITE" id="PS50157">
    <property type="entry name" value="ZINC_FINGER_C2H2_2"/>
    <property type="match status" value="3"/>
</dbReference>
<keyword evidence="4 10" id="KW-0863">Zinc-finger</keyword>
<keyword evidence="8" id="KW-0804">Transcription</keyword>
<accession>A0A8C4PYL5</accession>
<keyword evidence="6" id="KW-0805">Transcription regulation</keyword>
<dbReference type="GO" id="GO:0010564">
    <property type="term" value="P:regulation of cell cycle process"/>
    <property type="evidence" value="ECO:0007669"/>
    <property type="project" value="TreeGrafter"/>
</dbReference>
<evidence type="ECO:0000256" key="1">
    <source>
        <dbReference type="ARBA" id="ARBA00004123"/>
    </source>
</evidence>
<protein>
    <submittedName>
        <fullName evidence="13">Insulinoma-associated 1b</fullName>
    </submittedName>
</protein>
<reference evidence="13" key="1">
    <citation type="submission" date="2025-08" db="UniProtKB">
        <authorList>
            <consortium name="Ensembl"/>
        </authorList>
    </citation>
    <scope>IDENTIFICATION</scope>
</reference>
<dbReference type="GO" id="GO:0008270">
    <property type="term" value="F:zinc ion binding"/>
    <property type="evidence" value="ECO:0007669"/>
    <property type="project" value="UniProtKB-KW"/>
</dbReference>
<evidence type="ECO:0000256" key="2">
    <source>
        <dbReference type="ARBA" id="ARBA00022723"/>
    </source>
</evidence>
<dbReference type="PANTHER" id="PTHR15065:SF4">
    <property type="entry name" value="LD18634P"/>
    <property type="match status" value="1"/>
</dbReference>
<evidence type="ECO:0000313" key="14">
    <source>
        <dbReference type="Proteomes" id="UP000694388"/>
    </source>
</evidence>
<evidence type="ECO:0000256" key="8">
    <source>
        <dbReference type="ARBA" id="ARBA00023163"/>
    </source>
</evidence>
<dbReference type="SMART" id="SM00355">
    <property type="entry name" value="ZnF_C2H2"/>
    <property type="match status" value="4"/>
</dbReference>
<dbReference type="SUPFAM" id="SSF57667">
    <property type="entry name" value="beta-beta-alpha zinc fingers"/>
    <property type="match status" value="2"/>
</dbReference>
<keyword evidence="2" id="KW-0479">Metal-binding</keyword>
<dbReference type="GO" id="GO:0017053">
    <property type="term" value="C:transcription repressor complex"/>
    <property type="evidence" value="ECO:0007669"/>
    <property type="project" value="TreeGrafter"/>
</dbReference>
<dbReference type="GO" id="GO:0030182">
    <property type="term" value="P:neuron differentiation"/>
    <property type="evidence" value="ECO:0007669"/>
    <property type="project" value="TreeGrafter"/>
</dbReference>
<dbReference type="FunFam" id="3.30.160.60:FF:000488">
    <property type="entry name" value="Insulinoma-associated protein 2"/>
    <property type="match status" value="1"/>
</dbReference>
<evidence type="ECO:0000256" key="5">
    <source>
        <dbReference type="ARBA" id="ARBA00022833"/>
    </source>
</evidence>
<feature type="domain" description="C2H2-type" evidence="12">
    <location>
        <begin position="235"/>
        <end position="257"/>
    </location>
</feature>
<keyword evidence="9" id="KW-0539">Nucleus</keyword>
<keyword evidence="7" id="KW-0238">DNA-binding</keyword>
<dbReference type="GeneTree" id="ENSGT00940000162552"/>
<dbReference type="PROSITE" id="PS00028">
    <property type="entry name" value="ZINC_FINGER_C2H2_1"/>
    <property type="match status" value="3"/>
</dbReference>
<dbReference type="GO" id="GO:0005634">
    <property type="term" value="C:nucleus"/>
    <property type="evidence" value="ECO:0007669"/>
    <property type="project" value="UniProtKB-SubCell"/>
</dbReference>
<dbReference type="Proteomes" id="UP000694388">
    <property type="component" value="Unplaced"/>
</dbReference>
<dbReference type="Pfam" id="PF00096">
    <property type="entry name" value="zf-C2H2"/>
    <property type="match status" value="3"/>
</dbReference>
<feature type="region of interest" description="Disordered" evidence="11">
    <location>
        <begin position="45"/>
        <end position="79"/>
    </location>
</feature>
<comment type="subcellular location">
    <subcellularLocation>
        <location evidence="1">Nucleus</location>
    </subcellularLocation>
</comment>
<organism evidence="13 14">
    <name type="scientific">Eptatretus burgeri</name>
    <name type="common">Inshore hagfish</name>
    <dbReference type="NCBI Taxonomy" id="7764"/>
    <lineage>
        <taxon>Eukaryota</taxon>
        <taxon>Metazoa</taxon>
        <taxon>Chordata</taxon>
        <taxon>Craniata</taxon>
        <taxon>Vertebrata</taxon>
        <taxon>Cyclostomata</taxon>
        <taxon>Myxini</taxon>
        <taxon>Myxiniformes</taxon>
        <taxon>Myxinidae</taxon>
        <taxon>Eptatretinae</taxon>
        <taxon>Eptatretus</taxon>
    </lineage>
</organism>
<evidence type="ECO:0000313" key="13">
    <source>
        <dbReference type="Ensembl" id="ENSEBUP00000006001.1"/>
    </source>
</evidence>
<dbReference type="Ensembl" id="ENSEBUT00000006448.1">
    <property type="protein sequence ID" value="ENSEBUP00000006001.1"/>
    <property type="gene ID" value="ENSEBUG00000004012.1"/>
</dbReference>
<keyword evidence="14" id="KW-1185">Reference proteome</keyword>
<evidence type="ECO:0000256" key="10">
    <source>
        <dbReference type="PROSITE-ProRule" id="PRU00042"/>
    </source>
</evidence>